<keyword evidence="5 11" id="KW-0812">Transmembrane</keyword>
<comment type="subcellular location">
    <subcellularLocation>
        <location evidence="1">Basolateral cell membrane</location>
        <topology evidence="1">Multi-pass membrane protein</topology>
    </subcellularLocation>
    <subcellularLocation>
        <location evidence="11">Membrane</location>
        <topology evidence="11">Multi-pass membrane protein</topology>
    </subcellularLocation>
</comment>
<evidence type="ECO:0000313" key="13">
    <source>
        <dbReference type="Proteomes" id="UP001066276"/>
    </source>
</evidence>
<dbReference type="GO" id="GO:0005381">
    <property type="term" value="F:iron ion transmembrane transporter activity"/>
    <property type="evidence" value="ECO:0007669"/>
    <property type="project" value="UniProtKB-UniRule"/>
</dbReference>
<accession>A0AAV7UH57</accession>
<dbReference type="Proteomes" id="UP001066276">
    <property type="component" value="Chromosome 3_1"/>
</dbReference>
<dbReference type="GO" id="GO:0046872">
    <property type="term" value="F:metal ion binding"/>
    <property type="evidence" value="ECO:0007669"/>
    <property type="project" value="UniProtKB-KW"/>
</dbReference>
<sequence>MMTKEENKFPAGSMSGEASVKTSKACCVHLANPFRSATFLLYLGHALSTWGDRMWHFAVSVFLVELYGNSLLLTAVYGLVVAGSVLVFGALIGDWVDKNARLKVAQTSLIVQNASVAFCAAMLIVIFLYKVELISLYQGWPLTVCYLVVITNGTIAVLASTATSITIQRDWIIVVAGENENSLAEMNATMRRIDQVTNILSPLAVGQIITFGSLVIGCGFIAGWNILSMGLEYFILWKVYQKTPALAIKGGQKGDEQEMQHLNEEKEPLPDKNASVNGHLMEEKISNNRMPQEMETPSCSDSITRPFCTFRDAWVAYYQQPVFLAGMGLAFLYMTVLGFESIATGYAFTQGLSGSVLGILMGISAIVGILGTVAFTRLQRSYGLVWTGIISGIAHLSSLMLCVVSVFLPTHPLDASLSSLTNTTIKSLKNISSGSGFLDAITEVNLTTGMENLIESSSVASEGMKMSPYYVPFLSVSLLFAGIIAARAGLWSFDLTVTQLIQENVAESERGIVNGVQSSMNNLLVLLRFIMVIIAPDPESFGLLVLISASFVAMGHMMYFRYAQKTLGKKLFACCSRESSMPPEVQDSESARM</sequence>
<evidence type="ECO:0000256" key="8">
    <source>
        <dbReference type="ARBA" id="ARBA00023004"/>
    </source>
</evidence>
<keyword evidence="8" id="KW-0408">Iron</keyword>
<feature type="transmembrane region" description="Helical" evidence="11">
    <location>
        <begin position="469"/>
        <end position="490"/>
    </location>
</feature>
<keyword evidence="4" id="KW-1003">Cell membrane</keyword>
<dbReference type="GO" id="GO:0017046">
    <property type="term" value="F:peptide hormone binding"/>
    <property type="evidence" value="ECO:0007669"/>
    <property type="project" value="TreeGrafter"/>
</dbReference>
<feature type="transmembrane region" description="Helical" evidence="11">
    <location>
        <begin position="196"/>
        <end position="216"/>
    </location>
</feature>
<dbReference type="Pfam" id="PF06963">
    <property type="entry name" value="FPN1"/>
    <property type="match status" value="1"/>
</dbReference>
<evidence type="ECO:0000256" key="7">
    <source>
        <dbReference type="ARBA" id="ARBA00022989"/>
    </source>
</evidence>
<feature type="transmembrane region" description="Helical" evidence="11">
    <location>
        <begin position="71"/>
        <end position="96"/>
    </location>
</feature>
<dbReference type="GO" id="GO:0016323">
    <property type="term" value="C:basolateral plasma membrane"/>
    <property type="evidence" value="ECO:0007669"/>
    <property type="project" value="UniProtKB-SubCell"/>
</dbReference>
<comment type="similarity">
    <text evidence="2 11">Belongs to the ferroportin (FP) (TC 2.A.100) family. SLC40A subfamily.</text>
</comment>
<feature type="transmembrane region" description="Helical" evidence="11">
    <location>
        <begin position="511"/>
        <end position="535"/>
    </location>
</feature>
<comment type="function">
    <text evidence="11">May be involved in iron transport and iron homeostasis.</text>
</comment>
<organism evidence="12 13">
    <name type="scientific">Pleurodeles waltl</name>
    <name type="common">Iberian ribbed newt</name>
    <dbReference type="NCBI Taxonomy" id="8319"/>
    <lineage>
        <taxon>Eukaryota</taxon>
        <taxon>Metazoa</taxon>
        <taxon>Chordata</taxon>
        <taxon>Craniata</taxon>
        <taxon>Vertebrata</taxon>
        <taxon>Euteleostomi</taxon>
        <taxon>Amphibia</taxon>
        <taxon>Batrachia</taxon>
        <taxon>Caudata</taxon>
        <taxon>Salamandroidea</taxon>
        <taxon>Salamandridae</taxon>
        <taxon>Pleurodelinae</taxon>
        <taxon>Pleurodeles</taxon>
    </lineage>
</organism>
<reference evidence="12" key="1">
    <citation type="journal article" date="2022" name="bioRxiv">
        <title>Sequencing and chromosome-scale assembly of the giantPleurodeles waltlgenome.</title>
        <authorList>
            <person name="Brown T."/>
            <person name="Elewa A."/>
            <person name="Iarovenko S."/>
            <person name="Subramanian E."/>
            <person name="Araus A.J."/>
            <person name="Petzold A."/>
            <person name="Susuki M."/>
            <person name="Suzuki K.-i.T."/>
            <person name="Hayashi T."/>
            <person name="Toyoda A."/>
            <person name="Oliveira C."/>
            <person name="Osipova E."/>
            <person name="Leigh N.D."/>
            <person name="Simon A."/>
            <person name="Yun M.H."/>
        </authorList>
    </citation>
    <scope>NUCLEOTIDE SEQUENCE</scope>
    <source>
        <strain evidence="12">20211129_DDA</strain>
        <tissue evidence="12">Liver</tissue>
    </source>
</reference>
<dbReference type="Gene3D" id="1.20.1250.20">
    <property type="entry name" value="MFS general substrate transporter like domains"/>
    <property type="match status" value="1"/>
</dbReference>
<evidence type="ECO:0000256" key="4">
    <source>
        <dbReference type="ARBA" id="ARBA00022475"/>
    </source>
</evidence>
<dbReference type="PANTHER" id="PTHR11660">
    <property type="entry name" value="SOLUTE CARRIER FAMILY 40 MEMBER"/>
    <property type="match status" value="1"/>
</dbReference>
<evidence type="ECO:0000256" key="9">
    <source>
        <dbReference type="ARBA" id="ARBA00023065"/>
    </source>
</evidence>
<keyword evidence="7 11" id="KW-1133">Transmembrane helix</keyword>
<keyword evidence="3 11" id="KW-0813">Transport</keyword>
<feature type="transmembrane region" description="Helical" evidence="11">
    <location>
        <begin position="541"/>
        <end position="560"/>
    </location>
</feature>
<feature type="transmembrane region" description="Helical" evidence="11">
    <location>
        <begin position="140"/>
        <end position="159"/>
    </location>
</feature>
<feature type="transmembrane region" description="Helical" evidence="11">
    <location>
        <begin position="322"/>
        <end position="348"/>
    </location>
</feature>
<keyword evidence="10 11" id="KW-0472">Membrane</keyword>
<evidence type="ECO:0000256" key="11">
    <source>
        <dbReference type="RuleBase" id="RU365065"/>
    </source>
</evidence>
<gene>
    <name evidence="12" type="ORF">NDU88_003727</name>
</gene>
<keyword evidence="9 11" id="KW-0406">Ion transport</keyword>
<comment type="caution">
    <text evidence="12">The sequence shown here is derived from an EMBL/GenBank/DDBJ whole genome shotgun (WGS) entry which is preliminary data.</text>
</comment>
<dbReference type="InterPro" id="IPR009716">
    <property type="entry name" value="Ferroportin-1"/>
</dbReference>
<dbReference type="EMBL" id="JANPWB010000005">
    <property type="protein sequence ID" value="KAJ1186947.1"/>
    <property type="molecule type" value="Genomic_DNA"/>
</dbReference>
<keyword evidence="13" id="KW-1185">Reference proteome</keyword>
<feature type="transmembrane region" description="Helical" evidence="11">
    <location>
        <begin position="108"/>
        <end position="128"/>
    </location>
</feature>
<name>A0AAV7UH57_PLEWA</name>
<evidence type="ECO:0000256" key="3">
    <source>
        <dbReference type="ARBA" id="ARBA00022448"/>
    </source>
</evidence>
<dbReference type="AlphaFoldDB" id="A0AAV7UH57"/>
<feature type="transmembrane region" description="Helical" evidence="11">
    <location>
        <begin position="382"/>
        <end position="408"/>
    </location>
</feature>
<proteinExistence type="inferred from homology"/>
<keyword evidence="6" id="KW-0479">Metal-binding</keyword>
<evidence type="ECO:0000256" key="6">
    <source>
        <dbReference type="ARBA" id="ARBA00022723"/>
    </source>
</evidence>
<dbReference type="PANTHER" id="PTHR11660:SF47">
    <property type="entry name" value="SOLUTE CARRIER FAMILY 40 MEMBER 1"/>
    <property type="match status" value="1"/>
</dbReference>
<dbReference type="SUPFAM" id="SSF103473">
    <property type="entry name" value="MFS general substrate transporter"/>
    <property type="match status" value="1"/>
</dbReference>
<evidence type="ECO:0000256" key="2">
    <source>
        <dbReference type="ARBA" id="ARBA00006279"/>
    </source>
</evidence>
<feature type="transmembrane region" description="Helical" evidence="11">
    <location>
        <begin position="354"/>
        <end position="375"/>
    </location>
</feature>
<dbReference type="InterPro" id="IPR036259">
    <property type="entry name" value="MFS_trans_sf"/>
</dbReference>
<protein>
    <recommendedName>
        <fullName evidence="11">Solute carrier family 40 member</fullName>
    </recommendedName>
</protein>
<dbReference type="CDD" id="cd17480">
    <property type="entry name" value="MFS_SLC40A1_like"/>
    <property type="match status" value="1"/>
</dbReference>
<evidence type="ECO:0000256" key="10">
    <source>
        <dbReference type="ARBA" id="ARBA00023136"/>
    </source>
</evidence>
<evidence type="ECO:0000256" key="1">
    <source>
        <dbReference type="ARBA" id="ARBA00004554"/>
    </source>
</evidence>
<evidence type="ECO:0000313" key="12">
    <source>
        <dbReference type="EMBL" id="KAJ1186947.1"/>
    </source>
</evidence>
<evidence type="ECO:0000256" key="5">
    <source>
        <dbReference type="ARBA" id="ARBA00022692"/>
    </source>
</evidence>